<keyword evidence="7" id="KW-1133">Transmembrane helix</keyword>
<dbReference type="Proteomes" id="UP001396898">
    <property type="component" value="Unassembled WGS sequence"/>
</dbReference>
<dbReference type="CDD" id="cd11040">
    <property type="entry name" value="CYP7_CYP8-like"/>
    <property type="match status" value="1"/>
</dbReference>
<evidence type="ECO:0000256" key="1">
    <source>
        <dbReference type="ARBA" id="ARBA00001971"/>
    </source>
</evidence>
<keyword evidence="6" id="KW-0560">Oxidoreductase</keyword>
<keyword evidence="9" id="KW-1185">Reference proteome</keyword>
<keyword evidence="6" id="KW-0349">Heme</keyword>
<feature type="transmembrane region" description="Helical" evidence="7">
    <location>
        <begin position="6"/>
        <end position="25"/>
    </location>
</feature>
<dbReference type="InterPro" id="IPR017972">
    <property type="entry name" value="Cyt_P450_CS"/>
</dbReference>
<evidence type="ECO:0000313" key="9">
    <source>
        <dbReference type="Proteomes" id="UP001396898"/>
    </source>
</evidence>
<keyword evidence="7" id="KW-0472">Membrane</keyword>
<dbReference type="Pfam" id="PF00067">
    <property type="entry name" value="p450"/>
    <property type="match status" value="1"/>
</dbReference>
<evidence type="ECO:0000256" key="4">
    <source>
        <dbReference type="ARBA" id="ARBA00023004"/>
    </source>
</evidence>
<evidence type="ECO:0000313" key="8">
    <source>
        <dbReference type="EMBL" id="KAK8006181.1"/>
    </source>
</evidence>
<protein>
    <submittedName>
        <fullName evidence="8">Cytochrome P450</fullName>
    </submittedName>
</protein>
<dbReference type="PANTHER" id="PTHR47582:SF1">
    <property type="entry name" value="P450, PUTATIVE (EUROFUNG)-RELATED"/>
    <property type="match status" value="1"/>
</dbReference>
<dbReference type="PRINTS" id="PR00465">
    <property type="entry name" value="EP450IV"/>
</dbReference>
<keyword evidence="4 6" id="KW-0408">Iron</keyword>
<accession>A0ABR1RA21</accession>
<comment type="cofactor">
    <cofactor evidence="1">
        <name>heme</name>
        <dbReference type="ChEBI" id="CHEBI:30413"/>
    </cofactor>
</comment>
<evidence type="ECO:0000256" key="6">
    <source>
        <dbReference type="RuleBase" id="RU000461"/>
    </source>
</evidence>
<comment type="similarity">
    <text evidence="2 6">Belongs to the cytochrome P450 family.</text>
</comment>
<proteinExistence type="inferred from homology"/>
<dbReference type="EMBL" id="JAQQWI010000017">
    <property type="protein sequence ID" value="KAK8006181.1"/>
    <property type="molecule type" value="Genomic_DNA"/>
</dbReference>
<organism evidence="8 9">
    <name type="scientific">Apiospora marii</name>
    <dbReference type="NCBI Taxonomy" id="335849"/>
    <lineage>
        <taxon>Eukaryota</taxon>
        <taxon>Fungi</taxon>
        <taxon>Dikarya</taxon>
        <taxon>Ascomycota</taxon>
        <taxon>Pezizomycotina</taxon>
        <taxon>Sordariomycetes</taxon>
        <taxon>Xylariomycetidae</taxon>
        <taxon>Amphisphaeriales</taxon>
        <taxon>Apiosporaceae</taxon>
        <taxon>Apiospora</taxon>
    </lineage>
</organism>
<keyword evidence="7" id="KW-0812">Transmembrane</keyword>
<dbReference type="PROSITE" id="PS00086">
    <property type="entry name" value="CYTOCHROME_P450"/>
    <property type="match status" value="1"/>
</dbReference>
<comment type="caution">
    <text evidence="8">The sequence shown here is derived from an EMBL/GenBank/DDBJ whole genome shotgun (WGS) entry which is preliminary data.</text>
</comment>
<keyword evidence="5 6" id="KW-0503">Monooxygenase</keyword>
<name>A0ABR1RA21_9PEZI</name>
<evidence type="ECO:0000256" key="2">
    <source>
        <dbReference type="ARBA" id="ARBA00010617"/>
    </source>
</evidence>
<reference evidence="8 9" key="1">
    <citation type="submission" date="2023-01" db="EMBL/GenBank/DDBJ databases">
        <title>Analysis of 21 Apiospora genomes using comparative genomics revels a genus with tremendous synthesis potential of carbohydrate active enzymes and secondary metabolites.</title>
        <authorList>
            <person name="Sorensen T."/>
        </authorList>
    </citation>
    <scope>NUCLEOTIDE SEQUENCE [LARGE SCALE GENOMIC DNA]</scope>
    <source>
        <strain evidence="8 9">CBS 20057</strain>
    </source>
</reference>
<dbReference type="InterPro" id="IPR053007">
    <property type="entry name" value="CYP450_monoxygenase_sec-met"/>
</dbReference>
<evidence type="ECO:0000256" key="3">
    <source>
        <dbReference type="ARBA" id="ARBA00022723"/>
    </source>
</evidence>
<gene>
    <name evidence="8" type="ORF">PG991_012478</name>
</gene>
<dbReference type="Gene3D" id="1.10.630.10">
    <property type="entry name" value="Cytochrome P450"/>
    <property type="match status" value="1"/>
</dbReference>
<sequence>MASTITIAFGILATTYCFFHFLLYATQDPREPRAILTTVPFLQPLVRMIKEKSGLHLRLYLDSQKYGLPIYTLRMPFQRVYVVNDTSLIPVLQKHWRTISFAAITANSGAVCGMSKHSARVMNHELTNEEGFSVSWPRYIAPSLAPGNDLDAIDKKSVEIFAAELAKQRAKGPATTGLVEWSKHLMITSTTEAVYGPSNPYKDVAVAEAWKILESGFLTFSIFPAAMPFFPKFYRAREIATAAMIKYMQQGGYEHASGLVRKRFEHHRSWGLSIDDVGRGEVGNTFAVLGNSTPCAFWLLYHIFSDEKVLGDVRRELSGLVRDQDEVALVSSIDLADIRSSCPVLLSTFQEVLRYRSVGVGPRSIIEDVFLEDQQIFLKKGSVLLIPSSVQHNNIKAWGDDAGEFRHTRFLPHQGSEKHNRAAFRAFGGGQTLCPGRHFASTEIMMLAAVFVLQFDIVPVGGRWVEAATSRSPSGASFPIPDEDINVHLRPRDLTKKWHISFSGSGEAIKIAMEDLS</sequence>
<dbReference type="InterPro" id="IPR036396">
    <property type="entry name" value="Cyt_P450_sf"/>
</dbReference>
<dbReference type="InterPro" id="IPR002403">
    <property type="entry name" value="Cyt_P450_E_grp-IV"/>
</dbReference>
<dbReference type="SUPFAM" id="SSF48264">
    <property type="entry name" value="Cytochrome P450"/>
    <property type="match status" value="1"/>
</dbReference>
<dbReference type="PANTHER" id="PTHR47582">
    <property type="entry name" value="P450, PUTATIVE (EUROFUNG)-RELATED"/>
    <property type="match status" value="1"/>
</dbReference>
<evidence type="ECO:0000256" key="7">
    <source>
        <dbReference type="SAM" id="Phobius"/>
    </source>
</evidence>
<keyword evidence="3 6" id="KW-0479">Metal-binding</keyword>
<dbReference type="InterPro" id="IPR001128">
    <property type="entry name" value="Cyt_P450"/>
</dbReference>
<evidence type="ECO:0000256" key="5">
    <source>
        <dbReference type="ARBA" id="ARBA00023033"/>
    </source>
</evidence>